<accession>A0ACB8KTK7</accession>
<keyword evidence="1" id="KW-0378">Hydrolase</keyword>
<keyword evidence="2" id="KW-1185">Reference proteome</keyword>
<keyword evidence="1" id="KW-0645">Protease</keyword>
<name>A0ACB8KTK7_CITSI</name>
<keyword evidence="1" id="KW-0121">Carboxypeptidase</keyword>
<reference evidence="2" key="1">
    <citation type="journal article" date="2023" name="Hortic. Res.">
        <title>A chromosome-level phased genome enabling allele-level studies in sweet orange: a case study on citrus Huanglongbing tolerance.</title>
        <authorList>
            <person name="Wu B."/>
            <person name="Yu Q."/>
            <person name="Deng Z."/>
            <person name="Duan Y."/>
            <person name="Luo F."/>
            <person name="Gmitter F. Jr."/>
        </authorList>
    </citation>
    <scope>NUCLEOTIDE SEQUENCE [LARGE SCALE GENOMIC DNA]</scope>
    <source>
        <strain evidence="2">cv. Valencia</strain>
    </source>
</reference>
<organism evidence="1 2">
    <name type="scientific">Citrus sinensis</name>
    <name type="common">Sweet orange</name>
    <name type="synonym">Citrus aurantium var. sinensis</name>
    <dbReference type="NCBI Taxonomy" id="2711"/>
    <lineage>
        <taxon>Eukaryota</taxon>
        <taxon>Viridiplantae</taxon>
        <taxon>Streptophyta</taxon>
        <taxon>Embryophyta</taxon>
        <taxon>Tracheophyta</taxon>
        <taxon>Spermatophyta</taxon>
        <taxon>Magnoliopsida</taxon>
        <taxon>eudicotyledons</taxon>
        <taxon>Gunneridae</taxon>
        <taxon>Pentapetalae</taxon>
        <taxon>rosids</taxon>
        <taxon>malvids</taxon>
        <taxon>Sapindales</taxon>
        <taxon>Rutaceae</taxon>
        <taxon>Aurantioideae</taxon>
        <taxon>Citrus</taxon>
    </lineage>
</organism>
<proteinExistence type="predicted"/>
<dbReference type="Proteomes" id="UP000829398">
    <property type="component" value="Chromosome 5"/>
</dbReference>
<evidence type="ECO:0000313" key="1">
    <source>
        <dbReference type="EMBL" id="KAH9757725.1"/>
    </source>
</evidence>
<gene>
    <name evidence="1" type="ORF">KPL71_016477</name>
</gene>
<dbReference type="EMBL" id="CM039174">
    <property type="protein sequence ID" value="KAH9757725.1"/>
    <property type="molecule type" value="Genomic_DNA"/>
</dbReference>
<comment type="caution">
    <text evidence="1">The sequence shown here is derived from an EMBL/GenBank/DDBJ whole genome shotgun (WGS) entry which is preliminary data.</text>
</comment>
<evidence type="ECO:0000313" key="2">
    <source>
        <dbReference type="Proteomes" id="UP000829398"/>
    </source>
</evidence>
<protein>
    <submittedName>
        <fullName evidence="1">Carboxypeptidase SOL1</fullName>
    </submittedName>
</protein>
<sequence length="440" mass="50093">MYSECEYGDFSIARYRNWAKSGVPFTESRASHVRSHFSGSTRHLFEGNPSETSFDKAKGYMTNAELEKAVKEFGRRCSNISRIYSIGKSVSGFPLWVIEISDKPGVEEPEPAFKFIGNVHGDEPVGRELLILLANWICDNHVKDSLARLIVENMHLHILPSMNPDGYALKRRGNANNIDLNRDFPDQGALVANYPWDGTQDKRSFLLSVYRKVMSLFIYGRRYYYGCPDDEAFQFLASVYSRSHYNMSLSTEFQGGIINGASWYPIYGGMQDWNYIYGGCFELTLEISDDKWPSAEELPTIWEYNKMSMLNLVASLVKVNAGRAFADYYRLLTPGKRYEVMGSMPGYKPKSTSIWLEETATADFILDPDSALKDNTPRSICDCSYDSKAKLVLLEFLLGFHMEVCFVLIVIGALLCFLLKRRQKFTLGKHKQSPKRSVVV</sequence>